<dbReference type="InterPro" id="IPR014001">
    <property type="entry name" value="Helicase_ATP-bd"/>
</dbReference>
<evidence type="ECO:0000256" key="5">
    <source>
        <dbReference type="ARBA" id="ARBA00022840"/>
    </source>
</evidence>
<organism evidence="11 12">
    <name type="scientific">Geochorda subterranea</name>
    <dbReference type="NCBI Taxonomy" id="3109564"/>
    <lineage>
        <taxon>Bacteria</taxon>
        <taxon>Bacillati</taxon>
        <taxon>Bacillota</taxon>
        <taxon>Limnochordia</taxon>
        <taxon>Limnochordales</taxon>
        <taxon>Geochordaceae</taxon>
        <taxon>Geochorda</taxon>
    </lineage>
</organism>
<dbReference type="InterPro" id="IPR027417">
    <property type="entry name" value="P-loop_NTPase"/>
</dbReference>
<dbReference type="EC" id="3.6.4.-" evidence="11"/>
<dbReference type="SUPFAM" id="SSF52540">
    <property type="entry name" value="P-loop containing nucleoside triphosphate hydrolases"/>
    <property type="match status" value="1"/>
</dbReference>
<dbReference type="RefSeq" id="WP_324669685.1">
    <property type="nucleotide sequence ID" value="NZ_CP141614.1"/>
</dbReference>
<accession>A0ABZ1BRN2</accession>
<dbReference type="SUPFAM" id="SSF46785">
    <property type="entry name" value="Winged helix' DNA-binding domain"/>
    <property type="match status" value="1"/>
</dbReference>
<dbReference type="EMBL" id="CP141614">
    <property type="protein sequence ID" value="WRP15285.1"/>
    <property type="molecule type" value="Genomic_DNA"/>
</dbReference>
<feature type="domain" description="Helicase C-terminal" evidence="10">
    <location>
        <begin position="234"/>
        <end position="388"/>
    </location>
</feature>
<evidence type="ECO:0000259" key="10">
    <source>
        <dbReference type="PROSITE" id="PS51194"/>
    </source>
</evidence>
<dbReference type="InterPro" id="IPR001650">
    <property type="entry name" value="Helicase_C-like"/>
</dbReference>
<dbReference type="InterPro" id="IPR045628">
    <property type="entry name" value="Lhr_WH_dom"/>
</dbReference>
<keyword evidence="2" id="KW-0227">DNA damage</keyword>
<protein>
    <submittedName>
        <fullName evidence="11">DEAD/DEAH box helicase</fullName>
        <ecNumber evidence="11">3.6.4.-</ecNumber>
    </submittedName>
</protein>
<evidence type="ECO:0000256" key="7">
    <source>
        <dbReference type="ARBA" id="ARBA00023204"/>
    </source>
</evidence>
<dbReference type="Gene3D" id="3.40.50.300">
    <property type="entry name" value="P-loop containing nucleotide triphosphate hydrolases"/>
    <property type="match status" value="2"/>
</dbReference>
<keyword evidence="5" id="KW-0067">ATP-binding</keyword>
<evidence type="ECO:0000256" key="1">
    <source>
        <dbReference type="ARBA" id="ARBA00022741"/>
    </source>
</evidence>
<evidence type="ECO:0000313" key="12">
    <source>
        <dbReference type="Proteomes" id="UP001333102"/>
    </source>
</evidence>
<keyword evidence="7" id="KW-0234">DNA repair</keyword>
<dbReference type="SMART" id="SM00487">
    <property type="entry name" value="DEXDc"/>
    <property type="match status" value="1"/>
</dbReference>
<dbReference type="Pfam" id="PF08494">
    <property type="entry name" value="DEAD_assoc"/>
    <property type="match status" value="1"/>
</dbReference>
<dbReference type="Pfam" id="PF23234">
    <property type="entry name" value="WHD_4th_Lhr"/>
    <property type="match status" value="1"/>
</dbReference>
<feature type="domain" description="Helicase ATP-binding" evidence="9">
    <location>
        <begin position="6"/>
        <end position="198"/>
    </location>
</feature>
<sequence length="1447" mass="157324">MQRLGWPAIRSGHDVVLSAPTGSGKTLAAFLVTLDELLRTPREDCPRVHTVYVSPLRALSHDIHRTLQQPLTEMAALARDRGQPWPGIEVGVRTADTPARQRRAMARRPPHVLVTTPESFFLLLLSPATRPTLLRARRVIVDEVHALAPSKRGVLLALSLELRDHLAGDRAQRVGLSATIEPPEAAALWLGGARAEGVRVLEAGGRKPLALEVSVPGLGLPEEEGSVWPSVARRLLELIEAHRTTLVFVNNRRLAERLTHLVNDLAGRRLVLTHHGSMARPARLYVEEALKSGEIKAVVATSTLELGIDVGAVDLVVQVQAPKQVAQGLQRLGRSGHAVTGTRRGILLATHPADLLEASAAARAMAAGDIEPTRPLSGGLDVLVQFVVGAAAVQEWDEDALLRLVRRTAAFSDLSREMFREVLALAAGELPDGRWRPRVRWDRQRGRIRSAEGALTVLYAGAGTIPDRGLYPVYLQGTDVKLGELDEEFTYESRRGDVFWLGMGTWRIEAIKPDRVVVSPAPHEGPALLPFWRGDAPGRSTHLGRWVGETLERMSERLEACPSDDGAISELRGWLREHACLDEPAADALARLLVRQWRACGTLPTDRRVVVETFPDELGDRRIVLHSPWGRAVHRAWAVAIEGYLRARGLTPDTVAADDGLMVRLPAEADVDPDELCRLGGQDPTALVQAWLPTSHLVAQRFREAATRALLIPRSHRARRQPLWLQRLRAADLLDQATRTGAAGVLLQEAIREAATEDLDVATMARLVRGLQRGEIEGRVVERRVPSPLAAAMLAAFTQSYLYRPDAPKAQARPTLLMGAPEELLRQAAAAGTLEHLVDARALQEVAERHRFPAWLGARPPDGIERLEDWLRFAGDIRDRELEEALGSEAPWQAWMEALVRQGRALRRGALWVHALLAPALEALESEELQQRVDALAALLSHRLPSRPGPWRVEEVAERYDVPLPVARGALGVLEARGLVLRATLRAGEAPVYVAVAGLLEARRRTLQRARAEAAPLPISRYQAFVLRRHGVVRSRERPETDTGTQLLTRRLSTLAGVRARWSDWVAMLAARLGRDPRPDLARAIASGQIGWAVVATAGEDQREPRVTLFPRAQASATYLAGPAVSEPQLSAEARAVLALLQRGGSWFGWEVASQAGLDLEAAARALLELVRAGLAGAESLELLEAAARAPRRDVPVAVGSPPGAYRRPARAVRRAARRALSRRVVAKPDVGLVRFYLAGHDPGAPAQRAEAWAEALLARYGIVSRSVAAAEGIPVPWSHVAQALETMEAQGRIQRVYAVEGLDGEQFAREADAEALRSGADDAGGPPARGWATASVDPAVTVGWAGHPPAWWPAGPPTGLVAGVGPQPILLLRPASGGLWHDPGACPEALGQALEAAVRVAGMAFPGRRLIVRTVQGIPVPHDRGRLAWIRAAGFAEGPRTLERWV</sequence>
<dbReference type="SMART" id="SM00490">
    <property type="entry name" value="HELICc"/>
    <property type="match status" value="1"/>
</dbReference>
<dbReference type="InterPro" id="IPR055367">
    <property type="entry name" value="WH4_Lhr"/>
</dbReference>
<dbReference type="InterPro" id="IPR055368">
    <property type="entry name" value="WH3_Lhr"/>
</dbReference>
<gene>
    <name evidence="11" type="ORF">VLY81_03720</name>
</gene>
<dbReference type="InterPro" id="IPR036390">
    <property type="entry name" value="WH_DNA-bd_sf"/>
</dbReference>
<keyword evidence="4 11" id="KW-0347">Helicase</keyword>
<evidence type="ECO:0000256" key="8">
    <source>
        <dbReference type="ARBA" id="ARBA00023235"/>
    </source>
</evidence>
<dbReference type="Pfam" id="PF00270">
    <property type="entry name" value="DEAD"/>
    <property type="match status" value="1"/>
</dbReference>
<evidence type="ECO:0000313" key="11">
    <source>
        <dbReference type="EMBL" id="WRP15285.1"/>
    </source>
</evidence>
<dbReference type="GO" id="GO:0004386">
    <property type="term" value="F:helicase activity"/>
    <property type="evidence" value="ECO:0007669"/>
    <property type="project" value="UniProtKB-KW"/>
</dbReference>
<dbReference type="Pfam" id="PF19306">
    <property type="entry name" value="WHD_Lhr"/>
    <property type="match status" value="1"/>
</dbReference>
<dbReference type="Pfam" id="PF23235">
    <property type="entry name" value="WHD_3rd_Lhr"/>
    <property type="match status" value="1"/>
</dbReference>
<dbReference type="PROSITE" id="PS51194">
    <property type="entry name" value="HELICASE_CTER"/>
    <property type="match status" value="1"/>
</dbReference>
<reference evidence="12" key="1">
    <citation type="submission" date="2023-12" db="EMBL/GenBank/DDBJ databases">
        <title>Novel isolates from deep terrestrial aquifers shed light on the physiology and ecology of the class Limnochordia.</title>
        <authorList>
            <person name="Karnachuk O.V."/>
            <person name="Lukina A.P."/>
            <person name="Avakyan M.R."/>
            <person name="Kadnikov V."/>
            <person name="Begmatov S."/>
            <person name="Beletsky A.V."/>
            <person name="Mardanov A.V."/>
            <person name="Ravin N.V."/>
        </authorList>
    </citation>
    <scope>NUCLEOTIDE SEQUENCE [LARGE SCALE GENOMIC DNA]</scope>
    <source>
        <strain evidence="12">LN</strain>
    </source>
</reference>
<evidence type="ECO:0000256" key="3">
    <source>
        <dbReference type="ARBA" id="ARBA00022801"/>
    </source>
</evidence>
<proteinExistence type="predicted"/>
<dbReference type="Proteomes" id="UP001333102">
    <property type="component" value="Chromosome"/>
</dbReference>
<keyword evidence="12" id="KW-1185">Reference proteome</keyword>
<dbReference type="Pfam" id="PF00271">
    <property type="entry name" value="Helicase_C"/>
    <property type="match status" value="1"/>
</dbReference>
<keyword evidence="3 11" id="KW-0378">Hydrolase</keyword>
<evidence type="ECO:0000256" key="4">
    <source>
        <dbReference type="ARBA" id="ARBA00022806"/>
    </source>
</evidence>
<evidence type="ECO:0000256" key="6">
    <source>
        <dbReference type="ARBA" id="ARBA00023125"/>
    </source>
</evidence>
<dbReference type="PANTHER" id="PTHR47962">
    <property type="entry name" value="ATP-DEPENDENT HELICASE LHR-RELATED-RELATED"/>
    <property type="match status" value="1"/>
</dbReference>
<evidence type="ECO:0000256" key="2">
    <source>
        <dbReference type="ARBA" id="ARBA00022763"/>
    </source>
</evidence>
<dbReference type="PANTHER" id="PTHR47962:SF5">
    <property type="entry name" value="ATP-DEPENDENT HELICASE LHR-RELATED"/>
    <property type="match status" value="1"/>
</dbReference>
<keyword evidence="8" id="KW-0413">Isomerase</keyword>
<dbReference type="InterPro" id="IPR013701">
    <property type="entry name" value="Lhr-like_DEAD/DEAH_assoc"/>
</dbReference>
<evidence type="ECO:0000259" key="9">
    <source>
        <dbReference type="PROSITE" id="PS51192"/>
    </source>
</evidence>
<keyword evidence="6" id="KW-0238">DNA-binding</keyword>
<keyword evidence="1" id="KW-0547">Nucleotide-binding</keyword>
<dbReference type="GO" id="GO:0016787">
    <property type="term" value="F:hydrolase activity"/>
    <property type="evidence" value="ECO:0007669"/>
    <property type="project" value="UniProtKB-KW"/>
</dbReference>
<dbReference type="PROSITE" id="PS51192">
    <property type="entry name" value="HELICASE_ATP_BIND_1"/>
    <property type="match status" value="1"/>
</dbReference>
<dbReference type="InterPro" id="IPR052511">
    <property type="entry name" value="ATP-dep_Helicase"/>
</dbReference>
<name>A0ABZ1BRN2_9FIRM</name>
<dbReference type="InterPro" id="IPR011545">
    <property type="entry name" value="DEAD/DEAH_box_helicase_dom"/>
</dbReference>